<keyword evidence="2" id="KW-1185">Reference proteome</keyword>
<organism evidence="1 2">
    <name type="scientific">Peronosclerospora sorghi</name>
    <dbReference type="NCBI Taxonomy" id="230839"/>
    <lineage>
        <taxon>Eukaryota</taxon>
        <taxon>Sar</taxon>
        <taxon>Stramenopiles</taxon>
        <taxon>Oomycota</taxon>
        <taxon>Peronosporomycetes</taxon>
        <taxon>Peronosporales</taxon>
        <taxon>Peronosporaceae</taxon>
        <taxon>Peronosclerospora</taxon>
    </lineage>
</organism>
<proteinExistence type="predicted"/>
<accession>A0ACC0W8X6</accession>
<sequence>MQSPPPTPSDDQTRPMDISPDDAPTIVADTQRMLPPSVNNSQDNNDTRLHDRALNCIVFGGQYAPKNIDCPRSIQGESIGLLPPPPSENSIAPWSNDTTMTGDGVEDNDDSEEPDPKQLRLA</sequence>
<evidence type="ECO:0000313" key="2">
    <source>
        <dbReference type="Proteomes" id="UP001163321"/>
    </source>
</evidence>
<dbReference type="Proteomes" id="UP001163321">
    <property type="component" value="Chromosome 3"/>
</dbReference>
<dbReference type="EMBL" id="CM047582">
    <property type="protein sequence ID" value="KAI9914585.1"/>
    <property type="molecule type" value="Genomic_DNA"/>
</dbReference>
<name>A0ACC0W8X6_9STRA</name>
<gene>
    <name evidence="1" type="ORF">PsorP6_006809</name>
</gene>
<protein>
    <submittedName>
        <fullName evidence="1">Uncharacterized protein</fullName>
    </submittedName>
</protein>
<comment type="caution">
    <text evidence="1">The sequence shown here is derived from an EMBL/GenBank/DDBJ whole genome shotgun (WGS) entry which is preliminary data.</text>
</comment>
<evidence type="ECO:0000313" key="1">
    <source>
        <dbReference type="EMBL" id="KAI9914585.1"/>
    </source>
</evidence>
<reference evidence="1 2" key="1">
    <citation type="journal article" date="2022" name="bioRxiv">
        <title>The genome of the oomycete Peronosclerospora sorghi, a cosmopolitan pathogen of maize and sorghum, is inflated with dispersed pseudogenes.</title>
        <authorList>
            <person name="Fletcher K."/>
            <person name="Martin F."/>
            <person name="Isakeit T."/>
            <person name="Cavanaugh K."/>
            <person name="Magill C."/>
            <person name="Michelmore R."/>
        </authorList>
    </citation>
    <scope>NUCLEOTIDE SEQUENCE [LARGE SCALE GENOMIC DNA]</scope>
    <source>
        <strain evidence="1">P6</strain>
    </source>
</reference>